<evidence type="ECO:0000313" key="4">
    <source>
        <dbReference type="RefSeq" id="XP_016460073.1"/>
    </source>
</evidence>
<dbReference type="AlphaFoldDB" id="A0A1S3Z6P9"/>
<dbReference type="KEGG" id="nta:107783606"/>
<dbReference type="InterPro" id="IPR023170">
    <property type="entry name" value="HhH_base_excis_C"/>
</dbReference>
<keyword evidence="3" id="KW-1185">Reference proteome</keyword>
<dbReference type="RefSeq" id="XP_016460073.1">
    <property type="nucleotide sequence ID" value="XM_016604587.2"/>
</dbReference>
<feature type="compositionally biased region" description="Low complexity" evidence="1">
    <location>
        <begin position="20"/>
        <end position="34"/>
    </location>
</feature>
<gene>
    <name evidence="4" type="primary">LOC107783606</name>
</gene>
<dbReference type="SUPFAM" id="SSF48150">
    <property type="entry name" value="DNA-glycosylase"/>
    <property type="match status" value="1"/>
</dbReference>
<dbReference type="PANTHER" id="PTHR47203">
    <property type="match status" value="1"/>
</dbReference>
<protein>
    <submittedName>
        <fullName evidence="4">DNA glycosylase At3g47830 isoform X1</fullName>
    </submittedName>
</protein>
<evidence type="ECO:0000256" key="1">
    <source>
        <dbReference type="SAM" id="MobiDB-lite"/>
    </source>
</evidence>
<evidence type="ECO:0000313" key="3">
    <source>
        <dbReference type="Proteomes" id="UP000790787"/>
    </source>
</evidence>
<dbReference type="Gene3D" id="1.10.1670.10">
    <property type="entry name" value="Helix-hairpin-Helix base-excision DNA repair enzymes (C-terminal)"/>
    <property type="match status" value="1"/>
</dbReference>
<feature type="compositionally biased region" description="Basic residues" evidence="1">
    <location>
        <begin position="1"/>
        <end position="14"/>
    </location>
</feature>
<dbReference type="GO" id="GO:0016787">
    <property type="term" value="F:hydrolase activity"/>
    <property type="evidence" value="ECO:0007669"/>
    <property type="project" value="UniProtKB-ARBA"/>
</dbReference>
<dbReference type="GeneID" id="107783606"/>
<evidence type="ECO:0000259" key="2">
    <source>
        <dbReference type="SMART" id="SM00478"/>
    </source>
</evidence>
<sequence>MTKLTKAQKSRKRKKSEDQCSPSPCSSAKSSKTAQVTTASSNGSEPFPDFPRPTPDECRTVRDDLLAVHGFPKEFIKYRKQRSLNHDNDIGDEDDDVSGTESCKRSVLDGLISTILSQNTTEANSQRAFASLKSSFPTWESVLAADAKLVEDAIRCGGLAPTKTSCIKGILSSLFQKKGNLCLEYLRELSIEEIKRELSCFRGIGPKTVACVLMFHLQQDDFPVDTHIFQIAKTLRWVPAAADVKKTYLHLNRRIPDELKFDLNCLIYTHGKVCRECSGKGSDKPKKEHCDKLCPLLRQSSNAI</sequence>
<dbReference type="GO" id="GO:0140097">
    <property type="term" value="F:catalytic activity, acting on DNA"/>
    <property type="evidence" value="ECO:0007669"/>
    <property type="project" value="UniProtKB-ARBA"/>
</dbReference>
<feature type="region of interest" description="Disordered" evidence="1">
    <location>
        <begin position="1"/>
        <end position="58"/>
    </location>
</feature>
<dbReference type="PANTHER" id="PTHR47203:SF1">
    <property type="entry name" value="HYPOTHETICAL BASE EXCISION DNA REPAIR PROTEIN (EUROFUNG)"/>
    <property type="match status" value="1"/>
</dbReference>
<dbReference type="SMR" id="A0A1S3Z6P9"/>
<dbReference type="CDD" id="cd00056">
    <property type="entry name" value="ENDO3c"/>
    <property type="match status" value="1"/>
</dbReference>
<accession>A0A1S3Z6P9</accession>
<feature type="compositionally biased region" description="Polar residues" evidence="1">
    <location>
        <begin position="35"/>
        <end position="44"/>
    </location>
</feature>
<name>A0A1S3Z6P9_TOBAC</name>
<dbReference type="SMART" id="SM00478">
    <property type="entry name" value="ENDO3c"/>
    <property type="match status" value="1"/>
</dbReference>
<dbReference type="Pfam" id="PF00730">
    <property type="entry name" value="HhH-GPD"/>
    <property type="match status" value="1"/>
</dbReference>
<reference evidence="3" key="1">
    <citation type="journal article" date="2014" name="Nat. Commun.">
        <title>The tobacco genome sequence and its comparison with those of tomato and potato.</title>
        <authorList>
            <person name="Sierro N."/>
            <person name="Battey J.N."/>
            <person name="Ouadi S."/>
            <person name="Bakaher N."/>
            <person name="Bovet L."/>
            <person name="Willig A."/>
            <person name="Goepfert S."/>
            <person name="Peitsch M.C."/>
            <person name="Ivanov N.V."/>
        </authorList>
    </citation>
    <scope>NUCLEOTIDE SEQUENCE [LARGE SCALE GENOMIC DNA]</scope>
</reference>
<feature type="domain" description="HhH-GPD" evidence="2">
    <location>
        <begin position="116"/>
        <end position="273"/>
    </location>
</feature>
<dbReference type="Proteomes" id="UP000790787">
    <property type="component" value="Chromosome 4"/>
</dbReference>
<dbReference type="GO" id="GO:0006284">
    <property type="term" value="P:base-excision repair"/>
    <property type="evidence" value="ECO:0007669"/>
    <property type="project" value="InterPro"/>
</dbReference>
<proteinExistence type="predicted"/>
<dbReference type="OrthoDB" id="5607at2759"/>
<dbReference type="STRING" id="4097.A0A1S3Z6P9"/>
<dbReference type="InterPro" id="IPR011257">
    <property type="entry name" value="DNA_glycosylase"/>
</dbReference>
<organism evidence="3 4">
    <name type="scientific">Nicotiana tabacum</name>
    <name type="common">Common tobacco</name>
    <dbReference type="NCBI Taxonomy" id="4097"/>
    <lineage>
        <taxon>Eukaryota</taxon>
        <taxon>Viridiplantae</taxon>
        <taxon>Streptophyta</taxon>
        <taxon>Embryophyta</taxon>
        <taxon>Tracheophyta</taxon>
        <taxon>Spermatophyta</taxon>
        <taxon>Magnoliopsida</taxon>
        <taxon>eudicotyledons</taxon>
        <taxon>Gunneridae</taxon>
        <taxon>Pentapetalae</taxon>
        <taxon>asterids</taxon>
        <taxon>lamiids</taxon>
        <taxon>Solanales</taxon>
        <taxon>Solanaceae</taxon>
        <taxon>Nicotianoideae</taxon>
        <taxon>Nicotianeae</taxon>
        <taxon>Nicotiana</taxon>
    </lineage>
</organism>
<reference evidence="4" key="2">
    <citation type="submission" date="2025-08" db="UniProtKB">
        <authorList>
            <consortium name="RefSeq"/>
        </authorList>
    </citation>
    <scope>IDENTIFICATION</scope>
    <source>
        <tissue evidence="4">Leaf</tissue>
    </source>
</reference>
<dbReference type="InterPro" id="IPR003265">
    <property type="entry name" value="HhH-GPD_domain"/>
</dbReference>
<dbReference type="RefSeq" id="XP_016460073.1">
    <property type="nucleotide sequence ID" value="XM_016604587.1"/>
</dbReference>
<dbReference type="PaxDb" id="4097-A0A1S3Z6P9"/>
<dbReference type="OMA" id="LHVLMVG"/>
<dbReference type="Gene3D" id="1.10.340.30">
    <property type="entry name" value="Hypothetical protein, domain 2"/>
    <property type="match status" value="1"/>
</dbReference>